<accession>A0ABM1Z202</accession>
<evidence type="ECO:0000256" key="1">
    <source>
        <dbReference type="SAM" id="MobiDB-lite"/>
    </source>
</evidence>
<reference evidence="2" key="2">
    <citation type="submission" date="2025-05" db="UniProtKB">
        <authorList>
            <consortium name="EnsemblMetazoa"/>
        </authorList>
    </citation>
    <scope>IDENTIFICATION</scope>
    <source>
        <strain evidence="2">Foshan</strain>
    </source>
</reference>
<name>A0ABM1Z202_AEDAL</name>
<reference evidence="3" key="1">
    <citation type="journal article" date="2015" name="Proc. Natl. Acad. Sci. U.S.A.">
        <title>Genome sequence of the Asian Tiger mosquito, Aedes albopictus, reveals insights into its biology, genetics, and evolution.</title>
        <authorList>
            <person name="Chen X.G."/>
            <person name="Jiang X."/>
            <person name="Gu J."/>
            <person name="Xu M."/>
            <person name="Wu Y."/>
            <person name="Deng Y."/>
            <person name="Zhang C."/>
            <person name="Bonizzoni M."/>
            <person name="Dermauw W."/>
            <person name="Vontas J."/>
            <person name="Armbruster P."/>
            <person name="Huang X."/>
            <person name="Yang Y."/>
            <person name="Zhang H."/>
            <person name="He W."/>
            <person name="Peng H."/>
            <person name="Liu Y."/>
            <person name="Wu K."/>
            <person name="Chen J."/>
            <person name="Lirakis M."/>
            <person name="Topalis P."/>
            <person name="Van Leeuwen T."/>
            <person name="Hall A.B."/>
            <person name="Jiang X."/>
            <person name="Thorpe C."/>
            <person name="Mueller R.L."/>
            <person name="Sun C."/>
            <person name="Waterhouse R.M."/>
            <person name="Yan G."/>
            <person name="Tu Z.J."/>
            <person name="Fang X."/>
            <person name="James A.A."/>
        </authorList>
    </citation>
    <scope>NUCLEOTIDE SEQUENCE [LARGE SCALE GENOMIC DNA]</scope>
    <source>
        <strain evidence="3">Foshan</strain>
    </source>
</reference>
<proteinExistence type="predicted"/>
<dbReference type="RefSeq" id="XP_029712967.1">
    <property type="nucleotide sequence ID" value="XM_029857107.2"/>
</dbReference>
<feature type="region of interest" description="Disordered" evidence="1">
    <location>
        <begin position="146"/>
        <end position="213"/>
    </location>
</feature>
<evidence type="ECO:0000313" key="2">
    <source>
        <dbReference type="EnsemblMetazoa" id="AALFPA23_014247.P20710"/>
    </source>
</evidence>
<dbReference type="GeneID" id="109430692"/>
<evidence type="ECO:0000313" key="3">
    <source>
        <dbReference type="Proteomes" id="UP000069940"/>
    </source>
</evidence>
<dbReference type="Proteomes" id="UP000069940">
    <property type="component" value="Unassembled WGS sequence"/>
</dbReference>
<dbReference type="EnsemblMetazoa" id="AALFPA23_014247.R20710">
    <property type="protein sequence ID" value="AALFPA23_014247.P20710"/>
    <property type="gene ID" value="AALFPA23_014247"/>
</dbReference>
<protein>
    <submittedName>
        <fullName evidence="2">Uncharacterized protein</fullName>
    </submittedName>
</protein>
<feature type="compositionally biased region" description="Basic residues" evidence="1">
    <location>
        <begin position="170"/>
        <end position="183"/>
    </location>
</feature>
<sequence length="213" mass="24241">MSVFRQAKFLGTKGENLCVIRCPAISHIARERILEKLGAEGVIGLEARGTRGIFVLNFSEPPPKIMKVGCLKVRTQRYIPRNVWCRRCFTCHDPLADCINTTACRRCGNEHVGVCPKRKNCWSCGGPHLPTCGWCPVWHQERKRNETVEQYNSAGGTPEPEAGPSQSNRLAKKEKKNQAKKRLATQEEENDPPIRPMEMVVQTHKEKKRMRYS</sequence>
<organism evidence="2 3">
    <name type="scientific">Aedes albopictus</name>
    <name type="common">Asian tiger mosquito</name>
    <name type="synonym">Stegomyia albopicta</name>
    <dbReference type="NCBI Taxonomy" id="7160"/>
    <lineage>
        <taxon>Eukaryota</taxon>
        <taxon>Metazoa</taxon>
        <taxon>Ecdysozoa</taxon>
        <taxon>Arthropoda</taxon>
        <taxon>Hexapoda</taxon>
        <taxon>Insecta</taxon>
        <taxon>Pterygota</taxon>
        <taxon>Neoptera</taxon>
        <taxon>Endopterygota</taxon>
        <taxon>Diptera</taxon>
        <taxon>Nematocera</taxon>
        <taxon>Culicoidea</taxon>
        <taxon>Culicidae</taxon>
        <taxon>Culicinae</taxon>
        <taxon>Aedini</taxon>
        <taxon>Aedes</taxon>
        <taxon>Stegomyia</taxon>
    </lineage>
</organism>
<keyword evidence="3" id="KW-1185">Reference proteome</keyword>